<reference evidence="10" key="1">
    <citation type="submission" date="2020-04" db="EMBL/GenBank/DDBJ databases">
        <authorList>
            <person name="Alioto T."/>
            <person name="Alioto T."/>
            <person name="Gomez Garrido J."/>
        </authorList>
    </citation>
    <scope>NUCLEOTIDE SEQUENCE</scope>
    <source>
        <strain evidence="10">A484AB</strain>
    </source>
</reference>
<comment type="caution">
    <text evidence="10">The sequence shown here is derived from an EMBL/GenBank/DDBJ whole genome shotgun (WGS) entry which is preliminary data.</text>
</comment>
<keyword evidence="7 9" id="KW-1015">Disulfide bond</keyword>
<keyword evidence="5" id="KW-1133">Transmembrane helix</keyword>
<dbReference type="SMART" id="SM00202">
    <property type="entry name" value="SR"/>
    <property type="match status" value="5"/>
</dbReference>
<dbReference type="SMART" id="SM00181">
    <property type="entry name" value="EGF"/>
    <property type="match status" value="5"/>
</dbReference>
<dbReference type="InterPro" id="IPR036772">
    <property type="entry name" value="SRCR-like_dom_sf"/>
</dbReference>
<dbReference type="InterPro" id="IPR001190">
    <property type="entry name" value="SRCR"/>
</dbReference>
<dbReference type="CDD" id="cd00064">
    <property type="entry name" value="FU"/>
    <property type="match status" value="3"/>
</dbReference>
<feature type="disulfide bond" evidence="9">
    <location>
        <begin position="1057"/>
        <end position="1067"/>
    </location>
</feature>
<evidence type="ECO:0000313" key="11">
    <source>
        <dbReference type="Proteomes" id="UP001152795"/>
    </source>
</evidence>
<evidence type="ECO:0000256" key="5">
    <source>
        <dbReference type="ARBA" id="ARBA00022989"/>
    </source>
</evidence>
<dbReference type="PANTHER" id="PTHR19331:SF465">
    <property type="entry name" value="EGG PEPTIDE SPERACT RECEPTOR"/>
    <property type="match status" value="1"/>
</dbReference>
<proteinExistence type="predicted"/>
<keyword evidence="6" id="KW-0472">Membrane</keyword>
<dbReference type="Proteomes" id="UP001152795">
    <property type="component" value="Unassembled WGS sequence"/>
</dbReference>
<dbReference type="Gene3D" id="2.10.220.10">
    <property type="entry name" value="Hormone Receptor, Insulin-like Growth Factor Receptor 1, Chain A, domain 2"/>
    <property type="match status" value="6"/>
</dbReference>
<dbReference type="FunFam" id="3.10.250.10:FF:000016">
    <property type="entry name" value="Scavenger receptor cysteine-rich protein type 12"/>
    <property type="match status" value="2"/>
</dbReference>
<dbReference type="FunFam" id="3.10.250.10:FF:000001">
    <property type="entry name" value="Lysyl oxidase 4 isoform X1"/>
    <property type="match status" value="2"/>
</dbReference>
<dbReference type="EMBL" id="CACRXK020016358">
    <property type="protein sequence ID" value="CAB4029714.1"/>
    <property type="molecule type" value="Genomic_DNA"/>
</dbReference>
<dbReference type="PROSITE" id="PS50287">
    <property type="entry name" value="SRCR_2"/>
    <property type="match status" value="5"/>
</dbReference>
<evidence type="ECO:0000313" key="10">
    <source>
        <dbReference type="EMBL" id="CAB4029714.1"/>
    </source>
</evidence>
<evidence type="ECO:0000256" key="7">
    <source>
        <dbReference type="ARBA" id="ARBA00023157"/>
    </source>
</evidence>
<dbReference type="Pfam" id="PF00530">
    <property type="entry name" value="SRCR"/>
    <property type="match status" value="5"/>
</dbReference>
<keyword evidence="11" id="KW-1185">Reference proteome</keyword>
<accession>A0A6S7JHT4</accession>
<feature type="disulfide bond" evidence="9">
    <location>
        <begin position="305"/>
        <end position="315"/>
    </location>
</feature>
<feature type="disulfide bond" evidence="9">
    <location>
        <begin position="84"/>
        <end position="94"/>
    </location>
</feature>
<feature type="non-terminal residue" evidence="10">
    <location>
        <position position="1189"/>
    </location>
</feature>
<dbReference type="SUPFAM" id="SSF57184">
    <property type="entry name" value="Growth factor receptor domain"/>
    <property type="match status" value="5"/>
</dbReference>
<dbReference type="InterPro" id="IPR006212">
    <property type="entry name" value="Furin_repeat"/>
</dbReference>
<sequence>MLMKNSSSPRVRLVEGRSSLEGVVEVYYKGSWGTICADGWSAGEVLCKELKLGHVVEAKIVGQGRFKRSDGYKDMKIWLSGVNCKGHEKSILDCKHKAWGDNQCSHLEDVGVRCSGPDATNTCETSCSNGYFASNGKCLECPLDCKVCTSLDNCSTCNEMRFLEGTFCVPKCKPGNFGNLETRKCLPCPDQCETCIGTDNTPRCTSCSSDKQANFINGDQCMSQCPGEAVGFSKYVRLSGNHSSPYMGLLEVKYKGEWHTVCDDGFDLDTARVFCRELGYGQPIRYQGSAYGKGTGKIIAQYINCKGDEKSFIECPQVNWFSRGCYHYEDVGLRCEPPAHNYVVKDGCIEKCPGGTFPNKEKICELCNRKCKTCLEHPENCLSCREPFFHNGTTCARICPDGTFPNATLRVCLPCNKDCRTCKDQADKCLSCVPPLLHNGTRCGLTCPDKIYRKEYLCVKDCGLRHYPKDKVCHVCPLKCLVCTTSTKCKACEYGFVLTKKGKCERNCPTDQYWAYHEPKSLGIALPLRLSSVEDFKYKGRLEIKHEGVWGSICDDGWSGKNAEVVCKQLLLGPPVKNVYLNYKSFKELKEFNVTKIWLDDVDCKGTEDDLAQCKSIGWGSHNCVHSEDVHIECAYPGISSCETECPPSYYKNGTRCQPCYFNCLNCSGTANNCSLCREGYFRTNGSICVKECPPGFYKTDNRHCKPCHPDCWTCSGPAITECTSCKRPSVLLGDMCLKSCSKGLYERGVNPFIKLWKKVGPYEGVVLVKAKGETGFVCNRYVSLQDGHVVCKELQMGKAVQVYNTETYAYYRTPLVIKNPKCIGNESSIFNCPPRRYSYYCSRRSVISVKCSGPDISSRCLKKTECPTKKNFYITEDNKVCNFCSKDCLRCEKNATRCTACPKGFLLTWDNKCVQYCREGTFYDSYSNRCTKCSTKCVACAHNKDVCTVCPASKPYLASIACLENCNNYGLTRHGSAQLRLVPDRTGSIVQGNSSRGLVEMFINTTHWFPVCAVNWNIQAGAVACHELGYGDPIQVFPVYKYTSSFTLERTLKLNCTGKETRLKDCPRSMYTRILPRLKDCPRSMYTRILQRLKDCPRSMYTRILQRLKDCPRSMYTRILQRLKDCPRSMYTRILQRLKDCPRSMYTRILQRLKDCPRSMYTRILQRLKDCPRSMYTRILQRLKDCPR</sequence>
<dbReference type="OrthoDB" id="536948at2759"/>
<dbReference type="Gene3D" id="3.10.250.10">
    <property type="entry name" value="SRCR-like domain"/>
    <property type="match status" value="5"/>
</dbReference>
<dbReference type="InterPro" id="IPR000742">
    <property type="entry name" value="EGF"/>
</dbReference>
<dbReference type="AlphaFoldDB" id="A0A6S7JHT4"/>
<evidence type="ECO:0000256" key="4">
    <source>
        <dbReference type="ARBA" id="ARBA00022737"/>
    </source>
</evidence>
<comment type="caution">
    <text evidence="9">Lacks conserved residue(s) required for the propagation of feature annotation.</text>
</comment>
<feature type="disulfide bond" evidence="9">
    <location>
        <begin position="604"/>
        <end position="614"/>
    </location>
</feature>
<evidence type="ECO:0000256" key="1">
    <source>
        <dbReference type="ARBA" id="ARBA00004167"/>
    </source>
</evidence>
<evidence type="ECO:0000256" key="8">
    <source>
        <dbReference type="ARBA" id="ARBA00023180"/>
    </source>
</evidence>
<evidence type="ECO:0000256" key="2">
    <source>
        <dbReference type="ARBA" id="ARBA00022692"/>
    </source>
</evidence>
<evidence type="ECO:0000256" key="9">
    <source>
        <dbReference type="PROSITE-ProRule" id="PRU00196"/>
    </source>
</evidence>
<evidence type="ECO:0000256" key="3">
    <source>
        <dbReference type="ARBA" id="ARBA00022729"/>
    </source>
</evidence>
<comment type="subcellular location">
    <subcellularLocation>
        <location evidence="1">Membrane</location>
        <topology evidence="1">Single-pass membrane protein</topology>
    </subcellularLocation>
</comment>
<protein>
    <submittedName>
        <fullName evidence="10">Deleted in malignant brain tumors 1 -like</fullName>
    </submittedName>
</protein>
<keyword evidence="8" id="KW-0325">Glycoprotein</keyword>
<gene>
    <name evidence="10" type="ORF">PACLA_8A071671</name>
</gene>
<feature type="disulfide bond" evidence="9">
    <location>
        <begin position="823"/>
        <end position="833"/>
    </location>
</feature>
<keyword evidence="2" id="KW-0812">Transmembrane</keyword>
<keyword evidence="4" id="KW-0677">Repeat</keyword>
<dbReference type="PANTHER" id="PTHR19331">
    <property type="entry name" value="SCAVENGER RECEPTOR DOMAIN-CONTAINING"/>
    <property type="match status" value="1"/>
</dbReference>
<dbReference type="PRINTS" id="PR00258">
    <property type="entry name" value="SPERACTRCPTR"/>
</dbReference>
<evidence type="ECO:0000256" key="6">
    <source>
        <dbReference type="ARBA" id="ARBA00023136"/>
    </source>
</evidence>
<organism evidence="10 11">
    <name type="scientific">Paramuricea clavata</name>
    <name type="common">Red gorgonian</name>
    <name type="synonym">Violescent sea-whip</name>
    <dbReference type="NCBI Taxonomy" id="317549"/>
    <lineage>
        <taxon>Eukaryota</taxon>
        <taxon>Metazoa</taxon>
        <taxon>Cnidaria</taxon>
        <taxon>Anthozoa</taxon>
        <taxon>Octocorallia</taxon>
        <taxon>Malacalcyonacea</taxon>
        <taxon>Plexauridae</taxon>
        <taxon>Paramuricea</taxon>
    </lineage>
</organism>
<dbReference type="SMART" id="SM00261">
    <property type="entry name" value="FU"/>
    <property type="match status" value="8"/>
</dbReference>
<dbReference type="GO" id="GO:0016020">
    <property type="term" value="C:membrane"/>
    <property type="evidence" value="ECO:0007669"/>
    <property type="project" value="UniProtKB-SubCell"/>
</dbReference>
<dbReference type="InterPro" id="IPR009030">
    <property type="entry name" value="Growth_fac_rcpt_cys_sf"/>
</dbReference>
<name>A0A6S7JHT4_PARCT</name>
<dbReference type="SUPFAM" id="SSF56487">
    <property type="entry name" value="SRCR-like"/>
    <property type="match status" value="5"/>
</dbReference>
<keyword evidence="3" id="KW-0732">Signal</keyword>